<protein>
    <recommendedName>
        <fullName evidence="5">Cell division protein CrgA</fullName>
    </recommendedName>
</protein>
<evidence type="ECO:0000256" key="1">
    <source>
        <dbReference type="SAM" id="MobiDB-lite"/>
    </source>
</evidence>
<keyword evidence="2" id="KW-1133">Transmembrane helix</keyword>
<feature type="region of interest" description="Disordered" evidence="1">
    <location>
        <begin position="1"/>
        <end position="45"/>
    </location>
</feature>
<feature type="compositionally biased region" description="Low complexity" evidence="1">
    <location>
        <begin position="10"/>
        <end position="19"/>
    </location>
</feature>
<evidence type="ECO:0000313" key="3">
    <source>
        <dbReference type="EMBL" id="PIE31663.1"/>
    </source>
</evidence>
<name>A0A2G6K7M3_9ACTN</name>
<dbReference type="Proteomes" id="UP000230914">
    <property type="component" value="Unassembled WGS sequence"/>
</dbReference>
<evidence type="ECO:0000313" key="4">
    <source>
        <dbReference type="Proteomes" id="UP000230914"/>
    </source>
</evidence>
<sequence>MAAPKRKTGGRTTPKGTKPGEQKIANPEANTRGVHSSSRYTPPVTSEMKEPIAWIPYLMVALFVIGMLLIMARNLIWQGNNLLLILGLAAVLGGLYTATKWR</sequence>
<proteinExistence type="predicted"/>
<accession>A0A2G6K7M3</accession>
<feature type="transmembrane region" description="Helical" evidence="2">
    <location>
        <begin position="52"/>
        <end position="70"/>
    </location>
</feature>
<comment type="caution">
    <text evidence="3">The sequence shown here is derived from an EMBL/GenBank/DDBJ whole genome shotgun (WGS) entry which is preliminary data.</text>
</comment>
<gene>
    <name evidence="3" type="ORF">CSA55_05230</name>
</gene>
<dbReference type="EMBL" id="PDSL01000070">
    <property type="protein sequence ID" value="PIE31663.1"/>
    <property type="molecule type" value="Genomic_DNA"/>
</dbReference>
<keyword evidence="2" id="KW-0472">Membrane</keyword>
<dbReference type="AlphaFoldDB" id="A0A2G6K7M3"/>
<evidence type="ECO:0008006" key="5">
    <source>
        <dbReference type="Google" id="ProtNLM"/>
    </source>
</evidence>
<feature type="transmembrane region" description="Helical" evidence="2">
    <location>
        <begin position="82"/>
        <end position="99"/>
    </location>
</feature>
<keyword evidence="2" id="KW-0812">Transmembrane</keyword>
<reference evidence="3 4" key="1">
    <citation type="submission" date="2017-10" db="EMBL/GenBank/DDBJ databases">
        <title>Novel microbial diversity and functional potential in the marine mammal oral microbiome.</title>
        <authorList>
            <person name="Dudek N.K."/>
            <person name="Sun C.L."/>
            <person name="Burstein D."/>
            <person name="Kantor R.S."/>
            <person name="Aliaga Goltsman D.S."/>
            <person name="Bik E.M."/>
            <person name="Thomas B.C."/>
            <person name="Banfield J.F."/>
            <person name="Relman D.A."/>
        </authorList>
    </citation>
    <scope>NUCLEOTIDE SEQUENCE [LARGE SCALE GENOMIC DNA]</scope>
    <source>
        <strain evidence="3">DOLJORAL78_61_10</strain>
    </source>
</reference>
<organism evidence="3 4">
    <name type="scientific">Ilumatobacter coccineus</name>
    <dbReference type="NCBI Taxonomy" id="467094"/>
    <lineage>
        <taxon>Bacteria</taxon>
        <taxon>Bacillati</taxon>
        <taxon>Actinomycetota</taxon>
        <taxon>Acidimicrobiia</taxon>
        <taxon>Acidimicrobiales</taxon>
        <taxon>Ilumatobacteraceae</taxon>
        <taxon>Ilumatobacter</taxon>
    </lineage>
</organism>
<evidence type="ECO:0000256" key="2">
    <source>
        <dbReference type="SAM" id="Phobius"/>
    </source>
</evidence>
<feature type="compositionally biased region" description="Polar residues" evidence="1">
    <location>
        <begin position="33"/>
        <end position="44"/>
    </location>
</feature>